<gene>
    <name evidence="2" type="ORF">F1735_29700</name>
</gene>
<dbReference type="EMBL" id="WHJF01000134">
    <property type="protein sequence ID" value="NHZ66417.1"/>
    <property type="molecule type" value="Genomic_DNA"/>
</dbReference>
<protein>
    <recommendedName>
        <fullName evidence="4">DUF3137 domain-containing protein</fullName>
    </recommendedName>
</protein>
<organism evidence="2 3">
    <name type="scientific">Massilia genomosp. 1</name>
    <dbReference type="NCBI Taxonomy" id="2609280"/>
    <lineage>
        <taxon>Bacteria</taxon>
        <taxon>Pseudomonadati</taxon>
        <taxon>Pseudomonadota</taxon>
        <taxon>Betaproteobacteria</taxon>
        <taxon>Burkholderiales</taxon>
        <taxon>Oxalobacteraceae</taxon>
        <taxon>Telluria group</taxon>
        <taxon>Massilia</taxon>
    </lineage>
</organism>
<reference evidence="2 3" key="1">
    <citation type="submission" date="2019-10" db="EMBL/GenBank/DDBJ databases">
        <title>Taxonomy of Antarctic Massilia spp.: description of Massilia rubra sp. nov., Massilia aquatica sp. nov., Massilia mucilaginosa sp. nov., Massilia frigida sp. nov. isolated from streams, lakes and regoliths.</title>
        <authorList>
            <person name="Holochova P."/>
            <person name="Sedlacek I."/>
            <person name="Kralova S."/>
            <person name="Maslanova I."/>
            <person name="Busse H.-J."/>
            <person name="Stankova E."/>
            <person name="Vrbovska V."/>
            <person name="Kovarovic V."/>
            <person name="Bartak M."/>
            <person name="Svec P."/>
            <person name="Pantucek R."/>
        </authorList>
    </citation>
    <scope>NUCLEOTIDE SEQUENCE [LARGE SCALE GENOMIC DNA]</scope>
    <source>
        <strain evidence="2 3">CCM 8694</strain>
    </source>
</reference>
<feature type="transmembrane region" description="Helical" evidence="1">
    <location>
        <begin position="35"/>
        <end position="57"/>
    </location>
</feature>
<evidence type="ECO:0000256" key="1">
    <source>
        <dbReference type="SAM" id="Phobius"/>
    </source>
</evidence>
<sequence length="280" mass="31528">MTQQQVQTSQAQAAPARDACALGALMTSYDKGFPAANVGWCVAALLFAFGVFVFGLATQKHPDNASDSVVYALYAFGFSAMALGIGLGYLVRHLNAAQPAYYLFEHGIRTCNRDGEQTALYCDIEDVFSNNGIALAFRISPRTPWIFLGNYPEQSAVLKELHRRHMMERFANLFQQTLHGHTVVFRYFTRWFWMKKNTLMTSRVSELKVNKHQLTIGDKSIAIDRIGDIHLSFWLQKATIMDRDGAVFHTMHAHAVLSFDVLIGVLRGLQHFHSTRPTPQ</sequence>
<name>A0ABX0MWM8_9BURK</name>
<comment type="caution">
    <text evidence="2">The sequence shown here is derived from an EMBL/GenBank/DDBJ whole genome shotgun (WGS) entry which is preliminary data.</text>
</comment>
<keyword evidence="3" id="KW-1185">Reference proteome</keyword>
<keyword evidence="1" id="KW-0812">Transmembrane</keyword>
<dbReference type="Proteomes" id="UP000610594">
    <property type="component" value="Unassembled WGS sequence"/>
</dbReference>
<keyword evidence="1" id="KW-0472">Membrane</keyword>
<accession>A0ABX0MWM8</accession>
<evidence type="ECO:0000313" key="2">
    <source>
        <dbReference type="EMBL" id="NHZ66417.1"/>
    </source>
</evidence>
<dbReference type="RefSeq" id="WP_167240297.1">
    <property type="nucleotide sequence ID" value="NZ_WHJF01000134.1"/>
</dbReference>
<keyword evidence="1" id="KW-1133">Transmembrane helix</keyword>
<proteinExistence type="predicted"/>
<feature type="transmembrane region" description="Helical" evidence="1">
    <location>
        <begin position="69"/>
        <end position="91"/>
    </location>
</feature>
<evidence type="ECO:0000313" key="3">
    <source>
        <dbReference type="Proteomes" id="UP000610594"/>
    </source>
</evidence>
<evidence type="ECO:0008006" key="4">
    <source>
        <dbReference type="Google" id="ProtNLM"/>
    </source>
</evidence>